<evidence type="ECO:0000256" key="1">
    <source>
        <dbReference type="SAM" id="MobiDB-lite"/>
    </source>
</evidence>
<dbReference type="STRING" id="2903.R1EZP5"/>
<feature type="region of interest" description="Disordered" evidence="1">
    <location>
        <begin position="262"/>
        <end position="281"/>
    </location>
</feature>
<feature type="compositionally biased region" description="Pro residues" evidence="1">
    <location>
        <begin position="266"/>
        <end position="276"/>
    </location>
</feature>
<evidence type="ECO:0000313" key="3">
    <source>
        <dbReference type="Proteomes" id="UP000013827"/>
    </source>
</evidence>
<organism evidence="2 3">
    <name type="scientific">Emiliania huxleyi (strain CCMP1516)</name>
    <dbReference type="NCBI Taxonomy" id="280463"/>
    <lineage>
        <taxon>Eukaryota</taxon>
        <taxon>Haptista</taxon>
        <taxon>Haptophyta</taxon>
        <taxon>Prymnesiophyceae</taxon>
        <taxon>Isochrysidales</taxon>
        <taxon>Noelaerhabdaceae</taxon>
        <taxon>Emiliania</taxon>
    </lineage>
</organism>
<dbReference type="PaxDb" id="2903-EOD32060"/>
<dbReference type="RefSeq" id="XP_005784489.1">
    <property type="nucleotide sequence ID" value="XM_005784432.1"/>
</dbReference>
<dbReference type="PANTHER" id="PTHR34123:SF1">
    <property type="entry name" value="OS04G0578200 PROTEIN"/>
    <property type="match status" value="1"/>
</dbReference>
<proteinExistence type="predicted"/>
<dbReference type="HOGENOM" id="CLU_635288_0_0_1"/>
<reference evidence="3" key="1">
    <citation type="journal article" date="2013" name="Nature">
        <title>Pan genome of the phytoplankton Emiliania underpins its global distribution.</title>
        <authorList>
            <person name="Read B.A."/>
            <person name="Kegel J."/>
            <person name="Klute M.J."/>
            <person name="Kuo A."/>
            <person name="Lefebvre S.C."/>
            <person name="Maumus F."/>
            <person name="Mayer C."/>
            <person name="Miller J."/>
            <person name="Monier A."/>
            <person name="Salamov A."/>
            <person name="Young J."/>
            <person name="Aguilar M."/>
            <person name="Claverie J.M."/>
            <person name="Frickenhaus S."/>
            <person name="Gonzalez K."/>
            <person name="Herman E.K."/>
            <person name="Lin Y.C."/>
            <person name="Napier J."/>
            <person name="Ogata H."/>
            <person name="Sarno A.F."/>
            <person name="Shmutz J."/>
            <person name="Schroeder D."/>
            <person name="de Vargas C."/>
            <person name="Verret F."/>
            <person name="von Dassow P."/>
            <person name="Valentin K."/>
            <person name="Van de Peer Y."/>
            <person name="Wheeler G."/>
            <person name="Dacks J.B."/>
            <person name="Delwiche C.F."/>
            <person name="Dyhrman S.T."/>
            <person name="Glockner G."/>
            <person name="John U."/>
            <person name="Richards T."/>
            <person name="Worden A.Z."/>
            <person name="Zhang X."/>
            <person name="Grigoriev I.V."/>
            <person name="Allen A.E."/>
            <person name="Bidle K."/>
            <person name="Borodovsky M."/>
            <person name="Bowler C."/>
            <person name="Brownlee C."/>
            <person name="Cock J.M."/>
            <person name="Elias M."/>
            <person name="Gladyshev V.N."/>
            <person name="Groth M."/>
            <person name="Guda C."/>
            <person name="Hadaegh A."/>
            <person name="Iglesias-Rodriguez M.D."/>
            <person name="Jenkins J."/>
            <person name="Jones B.M."/>
            <person name="Lawson T."/>
            <person name="Leese F."/>
            <person name="Lindquist E."/>
            <person name="Lobanov A."/>
            <person name="Lomsadze A."/>
            <person name="Malik S.B."/>
            <person name="Marsh M.E."/>
            <person name="Mackinder L."/>
            <person name="Mock T."/>
            <person name="Mueller-Roeber B."/>
            <person name="Pagarete A."/>
            <person name="Parker M."/>
            <person name="Probert I."/>
            <person name="Quesneville H."/>
            <person name="Raines C."/>
            <person name="Rensing S.A."/>
            <person name="Riano-Pachon D.M."/>
            <person name="Richier S."/>
            <person name="Rokitta S."/>
            <person name="Shiraiwa Y."/>
            <person name="Soanes D.M."/>
            <person name="van der Giezen M."/>
            <person name="Wahlund T.M."/>
            <person name="Williams B."/>
            <person name="Wilson W."/>
            <person name="Wolfe G."/>
            <person name="Wurch L.L."/>
        </authorList>
    </citation>
    <scope>NUCLEOTIDE SEQUENCE</scope>
</reference>
<name>A0A0D3K8H5_EMIH1</name>
<accession>A0A0D3K8H5</accession>
<dbReference type="PANTHER" id="PTHR34123">
    <property type="entry name" value="OS04G0578200 PROTEIN"/>
    <property type="match status" value="1"/>
</dbReference>
<dbReference type="KEGG" id="ehx:EMIHUDRAFT_434185"/>
<dbReference type="GeneID" id="17277332"/>
<reference evidence="2" key="2">
    <citation type="submission" date="2024-10" db="UniProtKB">
        <authorList>
            <consortium name="EnsemblProtists"/>
        </authorList>
    </citation>
    <scope>IDENTIFICATION</scope>
</reference>
<dbReference type="Proteomes" id="UP000013827">
    <property type="component" value="Unassembled WGS sequence"/>
</dbReference>
<dbReference type="eggNOG" id="ENOG502S3VQ">
    <property type="taxonomic scope" value="Eukaryota"/>
</dbReference>
<evidence type="ECO:0008006" key="4">
    <source>
        <dbReference type="Google" id="ProtNLM"/>
    </source>
</evidence>
<protein>
    <recommendedName>
        <fullName evidence="4">SnoaL-like domain-containing protein</fullName>
    </recommendedName>
</protein>
<evidence type="ECO:0000313" key="2">
    <source>
        <dbReference type="EnsemblProtists" id="EOD32060"/>
    </source>
</evidence>
<keyword evidence="3" id="KW-1185">Reference proteome</keyword>
<dbReference type="EnsemblProtists" id="EOD32060">
    <property type="protein sequence ID" value="EOD32060"/>
    <property type="gene ID" value="EMIHUDRAFT_434185"/>
</dbReference>
<dbReference type="AlphaFoldDB" id="A0A0D3K8H5"/>
<sequence>MISHLALLIGGASALQLRPRCGHVRCAGDYEAKNPLISLLGTLLPSKGGEAQQTAVDALADIDWESPKARGLSTEQMAGRIDTGLRERGWFVTGRGMPELFSDSFRFSDPDVQLDGYEPYCRQVRRLFNQETSAMEVVCAAATGPRAITVVWRLSGGVNLGAFGVAIKPYVVTTTLETDADGLVSAQEDHFSIPGYDILLSALLPPLRPLLQPEAPPVSVLASRYDPLTCEPLAPTASDEEEPGVATKGVWFATEAFGKLAAAVKGPPPPPPPTEPPPKDLDEAIERLAADYEGSEGDPRPYFLTGAMDVALYDEQCEFADPFVAFRGRDRFVANLENLAGGFITESSTRTLSSEIERGDAAAGVPPSYKTKLLVKLRLGLPWSPVLAWPWGVEHVFDPATGLVVRHLESWDVSPQEGIRQLVSPGAGRKVK</sequence>